<evidence type="ECO:0000256" key="3">
    <source>
        <dbReference type="ARBA" id="ARBA00017891"/>
    </source>
</evidence>
<dbReference type="InterPro" id="IPR004543">
    <property type="entry name" value="Transl_elong_EFG/EF2_arc"/>
</dbReference>
<evidence type="ECO:0000256" key="1">
    <source>
        <dbReference type="ARBA" id="ARBA00004496"/>
    </source>
</evidence>
<evidence type="ECO:0000256" key="5">
    <source>
        <dbReference type="ARBA" id="ARBA00022741"/>
    </source>
</evidence>
<dbReference type="GO" id="GO:0005525">
    <property type="term" value="F:GTP binding"/>
    <property type="evidence" value="ECO:0007669"/>
    <property type="project" value="UniProtKB-KW"/>
</dbReference>
<dbReference type="AlphaFoldDB" id="D2EET1"/>
<dbReference type="PANTHER" id="PTHR42908:SF3">
    <property type="entry name" value="ELONGATION FACTOR-LIKE GTPASE 1"/>
    <property type="match status" value="1"/>
</dbReference>
<dbReference type="SMART" id="SM00889">
    <property type="entry name" value="EFG_IV"/>
    <property type="match status" value="1"/>
</dbReference>
<organism evidence="11 12">
    <name type="scientific">Candidatus Parvarchaeum acidiphilum ARMAN-4</name>
    <dbReference type="NCBI Taxonomy" id="662760"/>
    <lineage>
        <taxon>Archaea</taxon>
        <taxon>Candidatus Parvarchaeota</taxon>
        <taxon>Candidatus Parvarchaeum</taxon>
    </lineage>
</organism>
<dbReference type="PRINTS" id="PR00315">
    <property type="entry name" value="ELONGATNFCT"/>
</dbReference>
<dbReference type="SUPFAM" id="SSF52540">
    <property type="entry name" value="P-loop containing nucleoside triphosphate hydrolases"/>
    <property type="match status" value="1"/>
</dbReference>
<dbReference type="SUPFAM" id="SSF54980">
    <property type="entry name" value="EF-G C-terminal domain-like"/>
    <property type="match status" value="2"/>
</dbReference>
<dbReference type="InterPro" id="IPR000640">
    <property type="entry name" value="EFG_V-like"/>
</dbReference>
<dbReference type="GO" id="GO:1990904">
    <property type="term" value="C:ribonucleoprotein complex"/>
    <property type="evidence" value="ECO:0007669"/>
    <property type="project" value="TreeGrafter"/>
</dbReference>
<dbReference type="InterPro" id="IPR027417">
    <property type="entry name" value="P-loop_NTPase"/>
</dbReference>
<evidence type="ECO:0000256" key="2">
    <source>
        <dbReference type="ARBA" id="ARBA00005870"/>
    </source>
</evidence>
<dbReference type="PANTHER" id="PTHR42908">
    <property type="entry name" value="TRANSLATION ELONGATION FACTOR-RELATED"/>
    <property type="match status" value="1"/>
</dbReference>
<proteinExistence type="inferred from homology"/>
<dbReference type="InterPro" id="IPR005517">
    <property type="entry name" value="Transl_elong_EFG/EF2_IV"/>
</dbReference>
<dbReference type="Pfam" id="PF14492">
    <property type="entry name" value="EFG_III"/>
    <property type="match status" value="1"/>
</dbReference>
<dbReference type="GO" id="GO:0003746">
    <property type="term" value="F:translation elongation factor activity"/>
    <property type="evidence" value="ECO:0007669"/>
    <property type="project" value="UniProtKB-KW"/>
</dbReference>
<gene>
    <name evidence="11" type="ORF">BJBARM4_0234</name>
</gene>
<protein>
    <recommendedName>
        <fullName evidence="3">Elongation factor 2</fullName>
    </recommendedName>
</protein>
<dbReference type="InterPro" id="IPR041095">
    <property type="entry name" value="EFG_II"/>
</dbReference>
<evidence type="ECO:0000256" key="4">
    <source>
        <dbReference type="ARBA" id="ARBA00022490"/>
    </source>
</evidence>
<dbReference type="InterPro" id="IPR000795">
    <property type="entry name" value="T_Tr_GTP-bd_dom"/>
</dbReference>
<dbReference type="EMBL" id="GG730041">
    <property type="protein sequence ID" value="EEZ93142.1"/>
    <property type="molecule type" value="Genomic_DNA"/>
</dbReference>
<dbReference type="CDD" id="cd01681">
    <property type="entry name" value="aeEF2_snRNP_like_IV"/>
    <property type="match status" value="1"/>
</dbReference>
<dbReference type="SUPFAM" id="SSF54211">
    <property type="entry name" value="Ribosomal protein S5 domain 2-like"/>
    <property type="match status" value="1"/>
</dbReference>
<evidence type="ECO:0000256" key="6">
    <source>
        <dbReference type="ARBA" id="ARBA00022768"/>
    </source>
</evidence>
<keyword evidence="4" id="KW-0963">Cytoplasm</keyword>
<dbReference type="Pfam" id="PF03144">
    <property type="entry name" value="GTP_EFTU_D2"/>
    <property type="match status" value="1"/>
</dbReference>
<dbReference type="Pfam" id="PF00679">
    <property type="entry name" value="EFG_C"/>
    <property type="match status" value="1"/>
</dbReference>
<dbReference type="Pfam" id="PF03764">
    <property type="entry name" value="EFG_IV"/>
    <property type="match status" value="1"/>
</dbReference>
<dbReference type="Gene3D" id="3.30.70.870">
    <property type="entry name" value="Elongation Factor G (Translational Gtpase), domain 3"/>
    <property type="match status" value="1"/>
</dbReference>
<evidence type="ECO:0000256" key="9">
    <source>
        <dbReference type="ARBA" id="ARBA00024731"/>
    </source>
</evidence>
<feature type="domain" description="Tr-type G" evidence="10">
    <location>
        <begin position="19"/>
        <end position="264"/>
    </location>
</feature>
<dbReference type="NCBIfam" id="TIGR00231">
    <property type="entry name" value="small_GTP"/>
    <property type="match status" value="1"/>
</dbReference>
<dbReference type="SUPFAM" id="SSF50447">
    <property type="entry name" value="Translation proteins"/>
    <property type="match status" value="1"/>
</dbReference>
<dbReference type="Gene3D" id="3.30.70.240">
    <property type="match status" value="1"/>
</dbReference>
<dbReference type="InterPro" id="IPR020568">
    <property type="entry name" value="Ribosomal_Su5_D2-typ_SF"/>
</dbReference>
<sequence length="730" mass="81603">MPEKESLTEKVMRLMNQQDRIRNIGVIAHVDHGKTTTCDTLLAGCGMLSEEKAGKQLYLDSEKVEQERQMTVKSSNVNMVYERNENDEYLINLIDTPGHVDFGGHVTRAIRAIDGAIVVMDSVEGVMPQTEMVLKQALRDKVKPILYINKIDRLITEMRFSPEEMQKHLIKLITQINSFINDLAPDDVKGKWQVAVQDNTVAFGASRDNWALSFKRMKDTGLSFKDVYDTYTSNDKEKIKELSKKTPVHKVLLDMVIEHLPNPVEAQKYRIPIVWHGELDSDIGKSLIACDPNGHLMISVTNIEIDPQAGEIAVGRIFSGKIVRGQDVYLVNNKQVNKVQQIYIWKGPQRFQVESALAGNQIGMAGLKNIISGETLSGADKQDIVPFEPIKHSLQPVVVKAIEPKNPKDLPKLIQALREQEIYDIALKVSINHETGENLIAGLGTLHLEIVEDKLRRTYGIDIVSSQPIVVYKESISAKSPIVEGKSPNKHNRFYLYAEPLSQEVIEALNDESMPTGKIKTFTPENIDLLIKAGMEREEAKKIAAIFGENMLVDGTRGIIHIGEVIEMCIESFNEVMKEGPQAREEVRGVKIVLTDMILHEDAIHRGPAQVIPAVRDAIKDAVLQANPILLEPIQIIRVDLPMANLSNVSALIQSKRSIIDNVKDDGNKAVITAEMPVSSTFNFTNELRSGTEGRGSWSLAGETFKRLPRDIYPVIVKQIRDRKGLPPLA</sequence>
<dbReference type="InterPro" id="IPR009000">
    <property type="entry name" value="Transl_B-barrel_sf"/>
</dbReference>
<dbReference type="Gene3D" id="3.40.50.300">
    <property type="entry name" value="P-loop containing nucleotide triphosphate hydrolases"/>
    <property type="match status" value="1"/>
</dbReference>
<comment type="function">
    <text evidence="9">Catalyzes the GTP-dependent ribosomal translocation step during translation elongation. During this step, the ribosome changes from the pre-translocational (PRE) to the post-translocational (POST) state as the newly formed A-site-bound peptidyl-tRNA and P-site-bound deacylated tRNA move to the P and E sites, respectively. Catalyzes the coordinated movement of the two tRNA molecules, the mRNA and conformational changes in the ribosome.</text>
</comment>
<comment type="similarity">
    <text evidence="2">Belongs to the TRAFAC class translation factor GTPase superfamily. Classic translation factor GTPase family. EF-G/EF-2 subfamily.</text>
</comment>
<dbReference type="Pfam" id="PF00009">
    <property type="entry name" value="GTP_EFTU"/>
    <property type="match status" value="1"/>
</dbReference>
<evidence type="ECO:0000313" key="12">
    <source>
        <dbReference type="Proteomes" id="UP000009375"/>
    </source>
</evidence>
<dbReference type="FunFam" id="3.30.70.870:FF:000002">
    <property type="entry name" value="Translation elongation factor 2"/>
    <property type="match status" value="1"/>
</dbReference>
<keyword evidence="5" id="KW-0547">Nucleotide-binding</keyword>
<dbReference type="SMART" id="SM00838">
    <property type="entry name" value="EFG_C"/>
    <property type="match status" value="1"/>
</dbReference>
<name>D2EET1_PARA4</name>
<dbReference type="InterPro" id="IPR014721">
    <property type="entry name" value="Ribsml_uS5_D2-typ_fold_subgr"/>
</dbReference>
<keyword evidence="6 11" id="KW-0251">Elongation factor</keyword>
<evidence type="ECO:0000256" key="8">
    <source>
        <dbReference type="ARBA" id="ARBA00023134"/>
    </source>
</evidence>
<dbReference type="Gene3D" id="2.40.30.10">
    <property type="entry name" value="Translation factors"/>
    <property type="match status" value="1"/>
</dbReference>
<dbReference type="PROSITE" id="PS51722">
    <property type="entry name" value="G_TR_2"/>
    <property type="match status" value="1"/>
</dbReference>
<keyword evidence="7" id="KW-0648">Protein biosynthesis</keyword>
<comment type="subcellular location">
    <subcellularLocation>
        <location evidence="1">Cytoplasm</location>
    </subcellularLocation>
</comment>
<dbReference type="GO" id="GO:0003924">
    <property type="term" value="F:GTPase activity"/>
    <property type="evidence" value="ECO:0007669"/>
    <property type="project" value="InterPro"/>
</dbReference>
<evidence type="ECO:0000259" key="10">
    <source>
        <dbReference type="PROSITE" id="PS51722"/>
    </source>
</evidence>
<dbReference type="CDD" id="cd01885">
    <property type="entry name" value="EF2"/>
    <property type="match status" value="1"/>
</dbReference>
<dbReference type="Gene3D" id="3.30.230.10">
    <property type="match status" value="1"/>
</dbReference>
<dbReference type="NCBIfam" id="TIGR00490">
    <property type="entry name" value="aEF-2"/>
    <property type="match status" value="1"/>
</dbReference>
<dbReference type="InterPro" id="IPR035647">
    <property type="entry name" value="EFG_III/V"/>
</dbReference>
<dbReference type="InterPro" id="IPR005225">
    <property type="entry name" value="Small_GTP-bd"/>
</dbReference>
<keyword evidence="8" id="KW-0342">GTP-binding</keyword>
<reference evidence="11 12" key="1">
    <citation type="journal article" date="2010" name="Proc. Natl. Acad. Sci. U.S.A.">
        <title>Enigmatic, ultrasmall, uncultivated Archaea.</title>
        <authorList>
            <person name="Baker B.J."/>
            <person name="Comolli L.R."/>
            <person name="Dick G.J."/>
            <person name="Hauser L.J."/>
            <person name="Hyatt D."/>
            <person name="Dill B.D."/>
            <person name="Land M.L."/>
            <person name="Verberkmoes N.C."/>
            <person name="Hettich R.L."/>
            <person name="Banfield J.F."/>
        </authorList>
    </citation>
    <scope>NUCLEOTIDE SEQUENCE [LARGE SCALE GENOMIC DNA]</scope>
</reference>
<dbReference type="GO" id="GO:0005829">
    <property type="term" value="C:cytosol"/>
    <property type="evidence" value="ECO:0007669"/>
    <property type="project" value="TreeGrafter"/>
</dbReference>
<dbReference type="CDD" id="cd01514">
    <property type="entry name" value="Elongation_Factor_C"/>
    <property type="match status" value="1"/>
</dbReference>
<evidence type="ECO:0000256" key="7">
    <source>
        <dbReference type="ARBA" id="ARBA00022917"/>
    </source>
</evidence>
<dbReference type="Proteomes" id="UP000009375">
    <property type="component" value="Unassembled WGS sequence"/>
</dbReference>
<dbReference type="InterPro" id="IPR004161">
    <property type="entry name" value="EFTu-like_2"/>
</dbReference>
<accession>D2EET1</accession>
<evidence type="ECO:0000313" key="11">
    <source>
        <dbReference type="EMBL" id="EEZ93142.1"/>
    </source>
</evidence>